<accession>A0ABW1JT00</accession>
<name>A0ABW1JT00_9NOCA</name>
<feature type="region of interest" description="Disordered" evidence="1">
    <location>
        <begin position="44"/>
        <end position="121"/>
    </location>
</feature>
<feature type="compositionally biased region" description="Low complexity" evidence="1">
    <location>
        <begin position="62"/>
        <end position="84"/>
    </location>
</feature>
<comment type="caution">
    <text evidence="3">The sequence shown here is derived from an EMBL/GenBank/DDBJ whole genome shotgun (WGS) entry which is preliminary data.</text>
</comment>
<protein>
    <submittedName>
        <fullName evidence="3">Ubiquitin-like domain-containing protein</fullName>
    </submittedName>
</protein>
<dbReference type="Proteomes" id="UP001596223">
    <property type="component" value="Unassembled WGS sequence"/>
</dbReference>
<evidence type="ECO:0000259" key="2">
    <source>
        <dbReference type="PROSITE" id="PS50053"/>
    </source>
</evidence>
<evidence type="ECO:0000313" key="3">
    <source>
        <dbReference type="EMBL" id="MFC6012210.1"/>
    </source>
</evidence>
<dbReference type="EMBL" id="JBHSQN010000009">
    <property type="protein sequence ID" value="MFC6012210.1"/>
    <property type="molecule type" value="Genomic_DNA"/>
</dbReference>
<dbReference type="SUPFAM" id="SSF54236">
    <property type="entry name" value="Ubiquitin-like"/>
    <property type="match status" value="1"/>
</dbReference>
<feature type="compositionally biased region" description="Low complexity" evidence="1">
    <location>
        <begin position="95"/>
        <end position="110"/>
    </location>
</feature>
<proteinExistence type="predicted"/>
<feature type="domain" description="Ubiquitin-like" evidence="2">
    <location>
        <begin position="128"/>
        <end position="200"/>
    </location>
</feature>
<dbReference type="Gene3D" id="3.10.20.90">
    <property type="entry name" value="Phosphatidylinositol 3-kinase Catalytic Subunit, Chain A, domain 1"/>
    <property type="match status" value="1"/>
</dbReference>
<gene>
    <name evidence="3" type="ORF">ACFP3H_14215</name>
</gene>
<dbReference type="Pfam" id="PF00240">
    <property type="entry name" value="ubiquitin"/>
    <property type="match status" value="1"/>
</dbReference>
<reference evidence="4" key="1">
    <citation type="journal article" date="2019" name="Int. J. Syst. Evol. Microbiol.">
        <title>The Global Catalogue of Microorganisms (GCM) 10K type strain sequencing project: providing services to taxonomists for standard genome sequencing and annotation.</title>
        <authorList>
            <consortium name="The Broad Institute Genomics Platform"/>
            <consortium name="The Broad Institute Genome Sequencing Center for Infectious Disease"/>
            <person name="Wu L."/>
            <person name="Ma J."/>
        </authorList>
    </citation>
    <scope>NUCLEOTIDE SEQUENCE [LARGE SCALE GENOMIC DNA]</scope>
    <source>
        <strain evidence="4">CCUG 36956</strain>
    </source>
</reference>
<sequence length="200" mass="20093">MRVQHHASRTLGSGVRRGLTVGLLSLALAVPVTGAFTVTAAADPTTATEAPEQDPSAPVILEAAPEAEAEPGATEPAAPAPAADPDGEAQETDTEPTAPEAEATDPTEAPGDATAPGDPTAPEAATILSIVVNGLDGQPLAIELDPTATVADLKAFLEEHTGVPAADQQLVTDSEVELVDSHTVASYDLAEGDDVNLALV</sequence>
<dbReference type="PROSITE" id="PS50053">
    <property type="entry name" value="UBIQUITIN_2"/>
    <property type="match status" value="1"/>
</dbReference>
<dbReference type="InterPro" id="IPR000626">
    <property type="entry name" value="Ubiquitin-like_dom"/>
</dbReference>
<organism evidence="3 4">
    <name type="scientific">Nocardia lasii</name>
    <dbReference type="NCBI Taxonomy" id="1616107"/>
    <lineage>
        <taxon>Bacteria</taxon>
        <taxon>Bacillati</taxon>
        <taxon>Actinomycetota</taxon>
        <taxon>Actinomycetes</taxon>
        <taxon>Mycobacteriales</taxon>
        <taxon>Nocardiaceae</taxon>
        <taxon>Nocardia</taxon>
    </lineage>
</organism>
<feature type="compositionally biased region" description="Acidic residues" evidence="1">
    <location>
        <begin position="85"/>
        <end position="94"/>
    </location>
</feature>
<evidence type="ECO:0000313" key="4">
    <source>
        <dbReference type="Proteomes" id="UP001596223"/>
    </source>
</evidence>
<dbReference type="SMART" id="SM00213">
    <property type="entry name" value="UBQ"/>
    <property type="match status" value="1"/>
</dbReference>
<dbReference type="RefSeq" id="WP_378605341.1">
    <property type="nucleotide sequence ID" value="NZ_JBHSQN010000009.1"/>
</dbReference>
<dbReference type="CDD" id="cd17039">
    <property type="entry name" value="Ubl_ubiquitin_like"/>
    <property type="match status" value="1"/>
</dbReference>
<evidence type="ECO:0000256" key="1">
    <source>
        <dbReference type="SAM" id="MobiDB-lite"/>
    </source>
</evidence>
<dbReference type="InterPro" id="IPR029071">
    <property type="entry name" value="Ubiquitin-like_domsf"/>
</dbReference>
<keyword evidence="4" id="KW-1185">Reference proteome</keyword>